<protein>
    <submittedName>
        <fullName evidence="3">Oxygen-dependent protoporphyrinogen oxidase</fullName>
    </submittedName>
</protein>
<dbReference type="AlphaFoldDB" id="A0A498BUR9"/>
<comment type="caution">
    <text evidence="3">The sequence shown here is derived from an EMBL/GenBank/DDBJ whole genome shotgun (WGS) entry which is preliminary data.</text>
</comment>
<dbReference type="Gene3D" id="3.50.50.60">
    <property type="entry name" value="FAD/NAD(P)-binding domain"/>
    <property type="match status" value="1"/>
</dbReference>
<proteinExistence type="predicted"/>
<sequence length="503" mass="51285">MAESDLLSRARATRVVVIGGGVAGLVAARECARVGFAVTLFESAEHLGGAVADAELDGLRVDAVADSYAPGAQALIDDLGLGDAVVPLATDDVWITGLPGAAPVPADALAGIPANPWADDVRRLIGWRGAWRAYLDKLRPPLTIGRQANLGALVGGRMGARVLDRLVAPLTRGVYGIEPSDVDADAAVPGLSTALTRLGSLSGAVGDLLVDAPDKARRSLRGGMTTLVDALAAELADYAVDVRVGVRVEKVGRGFDTRATQPPEGTRASRATQPPGGARPARATSPWTAEVAGEEPIEADAVVVATPRTEAHRLLAGAGVVLPRNTAPAPAPADVVTLLVDAPALDGAPRGGAAYPIAADAASVVHATAAWEWLAVDAGPGRHVLRVRLPAETAPDDDVIIARAVAEVAAAFAVPLTVDAVIAAHRARVEPAAPASVLGHADRAEAVRRAVAKAPGLTVVGAWVAGAGIARTVADAVAETDRMRHALLWDSGDENHPAPDVNP</sequence>
<accession>A0A498BUR9</accession>
<dbReference type="EMBL" id="RCDB01000004">
    <property type="protein sequence ID" value="RLK46657.1"/>
    <property type="molecule type" value="Genomic_DNA"/>
</dbReference>
<gene>
    <name evidence="3" type="ORF">C7474_2842</name>
</gene>
<dbReference type="PRINTS" id="PR00411">
    <property type="entry name" value="PNDRDTASEI"/>
</dbReference>
<dbReference type="PANTHER" id="PTHR42923">
    <property type="entry name" value="PROTOPORPHYRINOGEN OXIDASE"/>
    <property type="match status" value="1"/>
</dbReference>
<dbReference type="Pfam" id="PF01593">
    <property type="entry name" value="Amino_oxidase"/>
    <property type="match status" value="1"/>
</dbReference>
<evidence type="ECO:0000259" key="2">
    <source>
        <dbReference type="Pfam" id="PF01593"/>
    </source>
</evidence>
<dbReference type="RefSeq" id="WP_121060981.1">
    <property type="nucleotide sequence ID" value="NZ_RCDB01000004.1"/>
</dbReference>
<dbReference type="SUPFAM" id="SSF51905">
    <property type="entry name" value="FAD/NAD(P)-binding domain"/>
    <property type="match status" value="1"/>
</dbReference>
<evidence type="ECO:0000313" key="3">
    <source>
        <dbReference type="EMBL" id="RLK46657.1"/>
    </source>
</evidence>
<reference evidence="3 4" key="1">
    <citation type="journal article" date="2015" name="Stand. Genomic Sci.">
        <title>Genomic Encyclopedia of Bacterial and Archaeal Type Strains, Phase III: the genomes of soil and plant-associated and newly described type strains.</title>
        <authorList>
            <person name="Whitman W.B."/>
            <person name="Woyke T."/>
            <person name="Klenk H.P."/>
            <person name="Zhou Y."/>
            <person name="Lilburn T.G."/>
            <person name="Beck B.J."/>
            <person name="De Vos P."/>
            <person name="Vandamme P."/>
            <person name="Eisen J.A."/>
            <person name="Garrity G."/>
            <person name="Hugenholtz P."/>
            <person name="Kyrpides N.C."/>
        </authorList>
    </citation>
    <scope>NUCLEOTIDE SEQUENCE [LARGE SCALE GENOMIC DNA]</scope>
    <source>
        <strain evidence="3 4">S2T63</strain>
    </source>
</reference>
<evidence type="ECO:0000256" key="1">
    <source>
        <dbReference type="SAM" id="MobiDB-lite"/>
    </source>
</evidence>
<dbReference type="Gene3D" id="3.90.660.20">
    <property type="entry name" value="Protoporphyrinogen oxidase, mitochondrial, domain 2"/>
    <property type="match status" value="1"/>
</dbReference>
<dbReference type="OrthoDB" id="3450553at2"/>
<dbReference type="PANTHER" id="PTHR42923:SF3">
    <property type="entry name" value="PROTOPORPHYRINOGEN OXIDASE"/>
    <property type="match status" value="1"/>
</dbReference>
<evidence type="ECO:0000313" key="4">
    <source>
        <dbReference type="Proteomes" id="UP000273158"/>
    </source>
</evidence>
<dbReference type="Proteomes" id="UP000273158">
    <property type="component" value="Unassembled WGS sequence"/>
</dbReference>
<dbReference type="InterPro" id="IPR050464">
    <property type="entry name" value="Zeta_carotene_desat/Oxidored"/>
</dbReference>
<dbReference type="GO" id="GO:0016491">
    <property type="term" value="F:oxidoreductase activity"/>
    <property type="evidence" value="ECO:0007669"/>
    <property type="project" value="InterPro"/>
</dbReference>
<dbReference type="InterPro" id="IPR002937">
    <property type="entry name" value="Amino_oxidase"/>
</dbReference>
<dbReference type="InterPro" id="IPR036188">
    <property type="entry name" value="FAD/NAD-bd_sf"/>
</dbReference>
<keyword evidence="4" id="KW-1185">Reference proteome</keyword>
<feature type="domain" description="Amine oxidase" evidence="2">
    <location>
        <begin position="22"/>
        <end position="477"/>
    </location>
</feature>
<organism evidence="3 4">
    <name type="scientific">Microbacterium telephonicum</name>
    <dbReference type="NCBI Taxonomy" id="1714841"/>
    <lineage>
        <taxon>Bacteria</taxon>
        <taxon>Bacillati</taxon>
        <taxon>Actinomycetota</taxon>
        <taxon>Actinomycetes</taxon>
        <taxon>Micrococcales</taxon>
        <taxon>Microbacteriaceae</taxon>
        <taxon>Microbacterium</taxon>
    </lineage>
</organism>
<feature type="region of interest" description="Disordered" evidence="1">
    <location>
        <begin position="255"/>
        <end position="291"/>
    </location>
</feature>
<name>A0A498BUR9_9MICO</name>
<dbReference type="Gene3D" id="1.10.3110.10">
    <property type="entry name" value="protoporphyrinogen ix oxidase, domain 3"/>
    <property type="match status" value="1"/>
</dbReference>